<feature type="compositionally biased region" description="Basic and acidic residues" evidence="1">
    <location>
        <begin position="1"/>
        <end position="22"/>
    </location>
</feature>
<dbReference type="SUPFAM" id="SSF53335">
    <property type="entry name" value="S-adenosyl-L-methionine-dependent methyltransferases"/>
    <property type="match status" value="1"/>
</dbReference>
<sequence>MSNEKHENAYIIVDQKESDERSSSGSSTDMYMTTVSFTIKHFLSLRMQSCWMLAQAQERVWSLGLAKTVPSTVAIHAVDISTTFFPDPKEVPPNVHFSHNTIFSLPAQWTCHFDFISLKHLAAAISVPQWRVAISEFSRVIKPGGYIQWTEYDWDTWSFSKGPSNESYKAVVLALLKKHNVMVNISSDAPPLLSEMGFEDITVDFRSIPVGSSLGDEGMKGIHVIKSGFLAMKPAVLRYKGLGGMNSEEDYDSLVQAIEQEWMNGLGGEVTGFCVICARKAL</sequence>
<accession>A0A0D0BCU4</accession>
<evidence type="ECO:0000313" key="2">
    <source>
        <dbReference type="EMBL" id="KIK52306.1"/>
    </source>
</evidence>
<name>A0A0D0BCU4_9AGAR</name>
<protein>
    <recommendedName>
        <fullName evidence="4">Methyltransferase type 11 domain-containing protein</fullName>
    </recommendedName>
</protein>
<dbReference type="Gene3D" id="3.40.50.150">
    <property type="entry name" value="Vaccinia Virus protein VP39"/>
    <property type="match status" value="1"/>
</dbReference>
<organism evidence="2 3">
    <name type="scientific">Collybiopsis luxurians FD-317 M1</name>
    <dbReference type="NCBI Taxonomy" id="944289"/>
    <lineage>
        <taxon>Eukaryota</taxon>
        <taxon>Fungi</taxon>
        <taxon>Dikarya</taxon>
        <taxon>Basidiomycota</taxon>
        <taxon>Agaricomycotina</taxon>
        <taxon>Agaricomycetes</taxon>
        <taxon>Agaricomycetidae</taxon>
        <taxon>Agaricales</taxon>
        <taxon>Marasmiineae</taxon>
        <taxon>Omphalotaceae</taxon>
        <taxon>Collybiopsis</taxon>
        <taxon>Collybiopsis luxurians</taxon>
    </lineage>
</organism>
<evidence type="ECO:0000313" key="3">
    <source>
        <dbReference type="Proteomes" id="UP000053593"/>
    </source>
</evidence>
<dbReference type="InterPro" id="IPR029063">
    <property type="entry name" value="SAM-dependent_MTases_sf"/>
</dbReference>
<gene>
    <name evidence="2" type="ORF">GYMLUDRAFT_64334</name>
</gene>
<dbReference type="HOGENOM" id="CLU_010595_9_3_1"/>
<feature type="region of interest" description="Disordered" evidence="1">
    <location>
        <begin position="1"/>
        <end position="27"/>
    </location>
</feature>
<reference evidence="2 3" key="1">
    <citation type="submission" date="2014-04" db="EMBL/GenBank/DDBJ databases">
        <title>Evolutionary Origins and Diversification of the Mycorrhizal Mutualists.</title>
        <authorList>
            <consortium name="DOE Joint Genome Institute"/>
            <consortium name="Mycorrhizal Genomics Consortium"/>
            <person name="Kohler A."/>
            <person name="Kuo A."/>
            <person name="Nagy L.G."/>
            <person name="Floudas D."/>
            <person name="Copeland A."/>
            <person name="Barry K.W."/>
            <person name="Cichocki N."/>
            <person name="Veneault-Fourrey C."/>
            <person name="LaButti K."/>
            <person name="Lindquist E.A."/>
            <person name="Lipzen A."/>
            <person name="Lundell T."/>
            <person name="Morin E."/>
            <person name="Murat C."/>
            <person name="Riley R."/>
            <person name="Ohm R."/>
            <person name="Sun H."/>
            <person name="Tunlid A."/>
            <person name="Henrissat B."/>
            <person name="Grigoriev I.V."/>
            <person name="Hibbett D.S."/>
            <person name="Martin F."/>
        </authorList>
    </citation>
    <scope>NUCLEOTIDE SEQUENCE [LARGE SCALE GENOMIC DNA]</scope>
    <source>
        <strain evidence="2 3">FD-317 M1</strain>
    </source>
</reference>
<evidence type="ECO:0000256" key="1">
    <source>
        <dbReference type="SAM" id="MobiDB-lite"/>
    </source>
</evidence>
<dbReference type="AlphaFoldDB" id="A0A0D0BCU4"/>
<dbReference type="EMBL" id="KN834845">
    <property type="protein sequence ID" value="KIK52306.1"/>
    <property type="molecule type" value="Genomic_DNA"/>
</dbReference>
<evidence type="ECO:0008006" key="4">
    <source>
        <dbReference type="Google" id="ProtNLM"/>
    </source>
</evidence>
<dbReference type="Proteomes" id="UP000053593">
    <property type="component" value="Unassembled WGS sequence"/>
</dbReference>
<dbReference type="OrthoDB" id="184880at2759"/>
<keyword evidence="3" id="KW-1185">Reference proteome</keyword>
<proteinExistence type="predicted"/>